<reference evidence="1" key="1">
    <citation type="submission" date="2011-04" db="EMBL/GenBank/DDBJ databases">
        <title>Evolution of plant cell wall degrading machinery underlies the functional diversity of forest fungi.</title>
        <authorList>
            <consortium name="US DOE Joint Genome Institute (JGI-PGF)"/>
            <person name="Eastwood D.C."/>
            <person name="Floudas D."/>
            <person name="Binder M."/>
            <person name="Majcherczyk A."/>
            <person name="Schneider P."/>
            <person name="Aerts A."/>
            <person name="Asiegbu F.O."/>
            <person name="Baker S.E."/>
            <person name="Barry K."/>
            <person name="Bendiksby M."/>
            <person name="Blumentritt M."/>
            <person name="Coutinho P.M."/>
            <person name="Cullen D."/>
            <person name="Cullen D."/>
            <person name="Gathman A."/>
            <person name="Goodell B."/>
            <person name="Henrissat B."/>
            <person name="Ihrmark K."/>
            <person name="Kauserud H."/>
            <person name="Kohler A."/>
            <person name="LaButti K."/>
            <person name="Lapidus A."/>
            <person name="Lavin J.L."/>
            <person name="Lee Y.-H."/>
            <person name="Lindquist E."/>
            <person name="Lilly W."/>
            <person name="Lucas S."/>
            <person name="Morin E."/>
            <person name="Murat C."/>
            <person name="Oguiza J.A."/>
            <person name="Park J."/>
            <person name="Pisabarro A.G."/>
            <person name="Riley R."/>
            <person name="Rosling A."/>
            <person name="Salamov A."/>
            <person name="Schmidt O."/>
            <person name="Schmutz J."/>
            <person name="Skrede I."/>
            <person name="Stenlid J."/>
            <person name="Wiebenga A."/>
            <person name="Xie X."/>
            <person name="Kues U."/>
            <person name="Hibbett D.S."/>
            <person name="Hoffmeister D."/>
            <person name="Hogberg N."/>
            <person name="Martin F."/>
            <person name="Grigoriev I.V."/>
            <person name="Watkinson S.C."/>
        </authorList>
    </citation>
    <scope>NUCLEOTIDE SEQUENCE</scope>
    <source>
        <strain evidence="1">S7.9</strain>
    </source>
</reference>
<evidence type="ECO:0000313" key="1">
    <source>
        <dbReference type="EMBL" id="EGO29219.1"/>
    </source>
</evidence>
<dbReference type="KEGG" id="sla:SERLADRAFT_456697"/>
<dbReference type="Proteomes" id="UP000008064">
    <property type="component" value="Unassembled WGS sequence"/>
</dbReference>
<feature type="non-terminal residue" evidence="1">
    <location>
        <position position="141"/>
    </location>
</feature>
<gene>
    <name evidence="1" type="ORF">SERLADRAFT_456697</name>
</gene>
<proteinExistence type="predicted"/>
<sequence length="141" mass="16190">MESEITSRWLKSIKARKTMMDRFNQHSDMLQGAWQGEWRQRHEDSCSNYNRILARPGERASALSSSITDMGLGRCCSLSESLIKVFLYHAQHCLALDQRLIETNVFYGLLPASRIFSCPATWSSFTEHKVMFGISILILEL</sequence>
<dbReference type="GeneID" id="18817385"/>
<name>F8NHQ5_SERL9</name>
<dbReference type="HOGENOM" id="CLU_1830061_0_0_1"/>
<organism>
    <name type="scientific">Serpula lacrymans var. lacrymans (strain S7.9)</name>
    <name type="common">Dry rot fungus</name>
    <dbReference type="NCBI Taxonomy" id="578457"/>
    <lineage>
        <taxon>Eukaryota</taxon>
        <taxon>Fungi</taxon>
        <taxon>Dikarya</taxon>
        <taxon>Basidiomycota</taxon>
        <taxon>Agaricomycotina</taxon>
        <taxon>Agaricomycetes</taxon>
        <taxon>Agaricomycetidae</taxon>
        <taxon>Boletales</taxon>
        <taxon>Coniophorineae</taxon>
        <taxon>Serpulaceae</taxon>
        <taxon>Serpula</taxon>
    </lineage>
</organism>
<dbReference type="AlphaFoldDB" id="F8NHQ5"/>
<protein>
    <submittedName>
        <fullName evidence="1">Uncharacterized protein</fullName>
    </submittedName>
</protein>
<accession>F8NHQ5</accession>
<dbReference type="EMBL" id="GL945429">
    <property type="protein sequence ID" value="EGO29219.1"/>
    <property type="molecule type" value="Genomic_DNA"/>
</dbReference>
<dbReference type="RefSeq" id="XP_007313461.1">
    <property type="nucleotide sequence ID" value="XM_007313399.1"/>
</dbReference>